<protein>
    <recommendedName>
        <fullName evidence="1">HAT C-terminal dimerisation domain-containing protein</fullName>
    </recommendedName>
</protein>
<dbReference type="EnsemblPlants" id="AET4Gv20752200.1">
    <property type="protein sequence ID" value="AET4Gv20752200.1"/>
    <property type="gene ID" value="AET4Gv20752200"/>
</dbReference>
<dbReference type="Gramene" id="AET4Gv20752200.1">
    <property type="protein sequence ID" value="AET4Gv20752200.1"/>
    <property type="gene ID" value="AET4Gv20752200"/>
</dbReference>
<sequence>AMEIFKHGREVDCYLNISIPYRILFTVPVTVASAERNFLKLKLLKNYLRSTMTQQRLNGLAMLCIENKLLDDIDLDPIISDFASKNVRRKF</sequence>
<feature type="domain" description="HAT C-terminal dimerisation" evidence="1">
    <location>
        <begin position="9"/>
        <end position="69"/>
    </location>
</feature>
<reference evidence="2" key="3">
    <citation type="journal article" date="2017" name="Nature">
        <title>Genome sequence of the progenitor of the wheat D genome Aegilops tauschii.</title>
        <authorList>
            <person name="Luo M.C."/>
            <person name="Gu Y.Q."/>
            <person name="Puiu D."/>
            <person name="Wang H."/>
            <person name="Twardziok S.O."/>
            <person name="Deal K.R."/>
            <person name="Huo N."/>
            <person name="Zhu T."/>
            <person name="Wang L."/>
            <person name="Wang Y."/>
            <person name="McGuire P.E."/>
            <person name="Liu S."/>
            <person name="Long H."/>
            <person name="Ramasamy R.K."/>
            <person name="Rodriguez J.C."/>
            <person name="Van S.L."/>
            <person name="Yuan L."/>
            <person name="Wang Z."/>
            <person name="Xia Z."/>
            <person name="Xiao L."/>
            <person name="Anderson O.D."/>
            <person name="Ouyang S."/>
            <person name="Liang Y."/>
            <person name="Zimin A.V."/>
            <person name="Pertea G."/>
            <person name="Qi P."/>
            <person name="Bennetzen J.L."/>
            <person name="Dai X."/>
            <person name="Dawson M.W."/>
            <person name="Muller H.G."/>
            <person name="Kugler K."/>
            <person name="Rivarola-Duarte L."/>
            <person name="Spannagl M."/>
            <person name="Mayer K.F.X."/>
            <person name="Lu F.H."/>
            <person name="Bevan M.W."/>
            <person name="Leroy P."/>
            <person name="Li P."/>
            <person name="You F.M."/>
            <person name="Sun Q."/>
            <person name="Liu Z."/>
            <person name="Lyons E."/>
            <person name="Wicker T."/>
            <person name="Salzberg S.L."/>
            <person name="Devos K.M."/>
            <person name="Dvorak J."/>
        </authorList>
    </citation>
    <scope>NUCLEOTIDE SEQUENCE [LARGE SCALE GENOMIC DNA]</scope>
    <source>
        <strain evidence="2">cv. AL8/78</strain>
    </source>
</reference>
<dbReference type="GO" id="GO:0046983">
    <property type="term" value="F:protein dimerization activity"/>
    <property type="evidence" value="ECO:0007669"/>
    <property type="project" value="InterPro"/>
</dbReference>
<reference evidence="3" key="1">
    <citation type="journal article" date="2014" name="Science">
        <title>Ancient hybridizations among the ancestral genomes of bread wheat.</title>
        <authorList>
            <consortium name="International Wheat Genome Sequencing Consortium,"/>
            <person name="Marcussen T."/>
            <person name="Sandve S.R."/>
            <person name="Heier L."/>
            <person name="Spannagl M."/>
            <person name="Pfeifer M."/>
            <person name="Jakobsen K.S."/>
            <person name="Wulff B.B."/>
            <person name="Steuernagel B."/>
            <person name="Mayer K.F."/>
            <person name="Olsen O.A."/>
        </authorList>
    </citation>
    <scope>NUCLEOTIDE SEQUENCE [LARGE SCALE GENOMIC DNA]</scope>
    <source>
        <strain evidence="3">cv. AL8/78</strain>
    </source>
</reference>
<proteinExistence type="predicted"/>
<dbReference type="Pfam" id="PF05699">
    <property type="entry name" value="Dimer_Tnp_hAT"/>
    <property type="match status" value="1"/>
</dbReference>
<dbReference type="STRING" id="200361.A0A453J1A0"/>
<dbReference type="PANTHER" id="PTHR45749">
    <property type="match status" value="1"/>
</dbReference>
<dbReference type="AlphaFoldDB" id="A0A453J1A0"/>
<keyword evidence="3" id="KW-1185">Reference proteome</keyword>
<reference evidence="3" key="2">
    <citation type="journal article" date="2017" name="Nat. Plants">
        <title>The Aegilops tauschii genome reveals multiple impacts of transposons.</title>
        <authorList>
            <person name="Zhao G."/>
            <person name="Zou C."/>
            <person name="Li K."/>
            <person name="Wang K."/>
            <person name="Li T."/>
            <person name="Gao L."/>
            <person name="Zhang X."/>
            <person name="Wang H."/>
            <person name="Yang Z."/>
            <person name="Liu X."/>
            <person name="Jiang W."/>
            <person name="Mao L."/>
            <person name="Kong X."/>
            <person name="Jiao Y."/>
            <person name="Jia J."/>
        </authorList>
    </citation>
    <scope>NUCLEOTIDE SEQUENCE [LARGE SCALE GENOMIC DNA]</scope>
    <source>
        <strain evidence="3">cv. AL8/78</strain>
    </source>
</reference>
<dbReference type="PANTHER" id="PTHR45749:SF24">
    <property type="entry name" value="TTF-TYPE DOMAIN-CONTAINING PROTEIN"/>
    <property type="match status" value="1"/>
</dbReference>
<evidence type="ECO:0000259" key="1">
    <source>
        <dbReference type="Pfam" id="PF05699"/>
    </source>
</evidence>
<dbReference type="InterPro" id="IPR008906">
    <property type="entry name" value="HATC_C_dom"/>
</dbReference>
<reference evidence="2" key="5">
    <citation type="journal article" date="2021" name="G3 (Bethesda)">
        <title>Aegilops tauschii genome assembly Aet v5.0 features greater sequence contiguity and improved annotation.</title>
        <authorList>
            <person name="Wang L."/>
            <person name="Zhu T."/>
            <person name="Rodriguez J.C."/>
            <person name="Deal K.R."/>
            <person name="Dubcovsky J."/>
            <person name="McGuire P.E."/>
            <person name="Lux T."/>
            <person name="Spannagl M."/>
            <person name="Mayer K.F.X."/>
            <person name="Baldrich P."/>
            <person name="Meyers B.C."/>
            <person name="Huo N."/>
            <person name="Gu Y.Q."/>
            <person name="Zhou H."/>
            <person name="Devos K.M."/>
            <person name="Bennetzen J.L."/>
            <person name="Unver T."/>
            <person name="Budak H."/>
            <person name="Gulick P.J."/>
            <person name="Galiba G."/>
            <person name="Kalapos B."/>
            <person name="Nelson D.R."/>
            <person name="Li P."/>
            <person name="You F.M."/>
            <person name="Luo M.C."/>
            <person name="Dvorak J."/>
        </authorList>
    </citation>
    <scope>NUCLEOTIDE SEQUENCE [LARGE SCALE GENOMIC DNA]</scope>
    <source>
        <strain evidence="2">cv. AL8/78</strain>
    </source>
</reference>
<organism evidence="2 3">
    <name type="scientific">Aegilops tauschii subsp. strangulata</name>
    <name type="common">Goatgrass</name>
    <dbReference type="NCBI Taxonomy" id="200361"/>
    <lineage>
        <taxon>Eukaryota</taxon>
        <taxon>Viridiplantae</taxon>
        <taxon>Streptophyta</taxon>
        <taxon>Embryophyta</taxon>
        <taxon>Tracheophyta</taxon>
        <taxon>Spermatophyta</taxon>
        <taxon>Magnoliopsida</taxon>
        <taxon>Liliopsida</taxon>
        <taxon>Poales</taxon>
        <taxon>Poaceae</taxon>
        <taxon>BOP clade</taxon>
        <taxon>Pooideae</taxon>
        <taxon>Triticodae</taxon>
        <taxon>Triticeae</taxon>
        <taxon>Triticinae</taxon>
        <taxon>Aegilops</taxon>
    </lineage>
</organism>
<accession>A0A453J1A0</accession>
<evidence type="ECO:0000313" key="2">
    <source>
        <dbReference type="EnsemblPlants" id="AET4Gv20752200.1"/>
    </source>
</evidence>
<dbReference type="Proteomes" id="UP000015105">
    <property type="component" value="Chromosome 4D"/>
</dbReference>
<reference evidence="2" key="4">
    <citation type="submission" date="2019-03" db="UniProtKB">
        <authorList>
            <consortium name="EnsemblPlants"/>
        </authorList>
    </citation>
    <scope>IDENTIFICATION</scope>
</reference>
<evidence type="ECO:0000313" key="3">
    <source>
        <dbReference type="Proteomes" id="UP000015105"/>
    </source>
</evidence>
<name>A0A453J1A0_AEGTS</name>